<dbReference type="Pfam" id="PF00857">
    <property type="entry name" value="Isochorismatase"/>
    <property type="match status" value="1"/>
</dbReference>
<evidence type="ECO:0000313" key="3">
    <source>
        <dbReference type="EMBL" id="THY29614.1"/>
    </source>
</evidence>
<evidence type="ECO:0000313" key="4">
    <source>
        <dbReference type="Proteomes" id="UP000306584"/>
    </source>
</evidence>
<reference evidence="3 4" key="1">
    <citation type="submission" date="2018-10" db="EMBL/GenBank/DDBJ databases">
        <title>Fifty Aureobasidium pullulans genomes reveal a recombining polyextremotolerant generalist.</title>
        <authorList>
            <person name="Gostincar C."/>
            <person name="Turk M."/>
            <person name="Zajc J."/>
            <person name="Gunde-Cimerman N."/>
        </authorList>
    </citation>
    <scope>NUCLEOTIDE SEQUENCE [LARGE SCALE GENOMIC DNA]</scope>
    <source>
        <strain evidence="3 4">EXF-6604</strain>
    </source>
</reference>
<comment type="similarity">
    <text evidence="1">Belongs to the isochorismatase family.</text>
</comment>
<dbReference type="PANTHER" id="PTHR45588">
    <property type="entry name" value="TPR DOMAIN-CONTAINING PROTEIN"/>
    <property type="match status" value="1"/>
</dbReference>
<dbReference type="InterPro" id="IPR036380">
    <property type="entry name" value="Isochorismatase-like_sf"/>
</dbReference>
<gene>
    <name evidence="3" type="ORF">D6D01_03496</name>
</gene>
<name>A0A4S9LKJ6_AURPU</name>
<organism evidence="3 4">
    <name type="scientific">Aureobasidium pullulans</name>
    <name type="common">Black yeast</name>
    <name type="synonym">Pullularia pullulans</name>
    <dbReference type="NCBI Taxonomy" id="5580"/>
    <lineage>
        <taxon>Eukaryota</taxon>
        <taxon>Fungi</taxon>
        <taxon>Dikarya</taxon>
        <taxon>Ascomycota</taxon>
        <taxon>Pezizomycotina</taxon>
        <taxon>Dothideomycetes</taxon>
        <taxon>Dothideomycetidae</taxon>
        <taxon>Dothideales</taxon>
        <taxon>Saccotheciaceae</taxon>
        <taxon>Aureobasidium</taxon>
    </lineage>
</organism>
<dbReference type="InterPro" id="IPR011990">
    <property type="entry name" value="TPR-like_helical_dom_sf"/>
</dbReference>
<evidence type="ECO:0000256" key="1">
    <source>
        <dbReference type="ARBA" id="ARBA00006336"/>
    </source>
</evidence>
<protein>
    <submittedName>
        <fullName evidence="3">TPR domain protein</fullName>
    </submittedName>
</protein>
<dbReference type="CDD" id="cd00431">
    <property type="entry name" value="cysteine_hydrolases"/>
    <property type="match status" value="1"/>
</dbReference>
<dbReference type="SUPFAM" id="SSF52499">
    <property type="entry name" value="Isochorismatase-like hydrolases"/>
    <property type="match status" value="1"/>
</dbReference>
<dbReference type="Gene3D" id="1.25.40.10">
    <property type="entry name" value="Tetratricopeptide repeat domain"/>
    <property type="match status" value="1"/>
</dbReference>
<dbReference type="Gene3D" id="3.40.50.850">
    <property type="entry name" value="Isochorismatase-like"/>
    <property type="match status" value="1"/>
</dbReference>
<comment type="caution">
    <text evidence="3">The sequence shown here is derived from an EMBL/GenBank/DDBJ whole genome shotgun (WGS) entry which is preliminary data.</text>
</comment>
<dbReference type="InterPro" id="IPR000868">
    <property type="entry name" value="Isochorismatase-like_dom"/>
</dbReference>
<accession>A0A4S9LKJ6</accession>
<evidence type="ECO:0000259" key="2">
    <source>
        <dbReference type="Pfam" id="PF00857"/>
    </source>
</evidence>
<dbReference type="SUPFAM" id="SSF48452">
    <property type="entry name" value="TPR-like"/>
    <property type="match status" value="1"/>
</dbReference>
<feature type="domain" description="Isochorismatase-like" evidence="2">
    <location>
        <begin position="645"/>
        <end position="821"/>
    </location>
</feature>
<proteinExistence type="inferred from homology"/>
<dbReference type="AlphaFoldDB" id="A0A4S9LKJ6"/>
<dbReference type="Proteomes" id="UP000306584">
    <property type="component" value="Unassembled WGS sequence"/>
</dbReference>
<sequence length="826" mass="91772">MTIATVGYIGHPSMFGDVEHQNIVSFVKQSWTYKLCRTRPTTHHFIYHHTVQSTSCLNMLPILDTHREDAYDYDLGSFHRAVSTQQPHSQRWFDRGLIWSYAFNHLESARCFQAAVDSDPTCAMAYWGLAYALGPNYNKPWELFDEEDLERTLGRIQDAVKKASTLAASPTESALIAAIQVRCPSHISDTNYEFYNEAYAKAMSSVYKAFPEDLDVVTLYADALMNVTPWALWNLNTGKPNPAAYTLEVKQVLELALVKSPDAFDHPGLAHMYIHLMEMSNTPKAAMPIANRLRRLTPDAGHMNHMPSHLDVLVGDWTSAIEANAAACVADEKYRLSHPDNTRDFYTMYRLHNYHSLIYAAMFAGRKGVALDAVLKMEDSLSEELLCVQSPPLADWLEVYCTVRVHVFIRFGLWDDLIVLPLPEPEKQPLYCMTTAMIHYGKGIAYAATGRIVDASQQRELFQVAVRRVPASRMMYPNKCVDMLAVAQGMLDGELEYRKGSLDVAFTHLEEAISREDALLYSEPPAWMQPVRHALGALSLEQGRVQEAAAAFKADLGLNHDVPRAKWHPNNVWALHGYHESLIRLGRLREAEELDNKLKAATRDADVEIKASCFCRRSITEMASTTSNPVSTDPADLGFYLPSHTALLLLDFHEMFLQHAGPSANTAVATAVEMRKWATSHGILVIHALIDTAKSAFPSCKDANRFNTTVAAMVSSGTIDEPTSLTEGAGAGELTFARKPGHVSALKSPGLMEFLYEKGIKSLILTGLSTSGCVLRTALQATDEEFVVTVVRDGCADADGELHEVLMGKLLSSRGHVMNAAEVRDS</sequence>
<dbReference type="EMBL" id="QZBD01000098">
    <property type="protein sequence ID" value="THY29614.1"/>
    <property type="molecule type" value="Genomic_DNA"/>
</dbReference>
<dbReference type="PANTHER" id="PTHR45588:SF1">
    <property type="entry name" value="WW DOMAIN-CONTAINING PROTEIN"/>
    <property type="match status" value="1"/>
</dbReference>